<dbReference type="GO" id="GO:0006397">
    <property type="term" value="P:mRNA processing"/>
    <property type="evidence" value="ECO:0007669"/>
    <property type="project" value="InterPro"/>
</dbReference>
<feature type="compositionally biased region" description="Low complexity" evidence="1">
    <location>
        <begin position="340"/>
        <end position="355"/>
    </location>
</feature>
<dbReference type="Pfam" id="PF07713">
    <property type="entry name" value="DUF1604"/>
    <property type="match status" value="1"/>
</dbReference>
<dbReference type="OrthoDB" id="9451547at2759"/>
<dbReference type="PROSITE" id="PS50174">
    <property type="entry name" value="G_PATCH"/>
    <property type="match status" value="1"/>
</dbReference>
<name>A0A167VN43_9HYPO</name>
<feature type="compositionally biased region" description="Acidic residues" evidence="1">
    <location>
        <begin position="254"/>
        <end position="266"/>
    </location>
</feature>
<dbReference type="EMBL" id="AZHD01000006">
    <property type="protein sequence ID" value="OAA62807.1"/>
    <property type="molecule type" value="Genomic_DNA"/>
</dbReference>
<dbReference type="Pfam" id="PF26093">
    <property type="entry name" value="HTH_TGH"/>
    <property type="match status" value="1"/>
</dbReference>
<evidence type="ECO:0000313" key="4">
    <source>
        <dbReference type="Proteomes" id="UP000076874"/>
    </source>
</evidence>
<feature type="region of interest" description="Disordered" evidence="1">
    <location>
        <begin position="785"/>
        <end position="853"/>
    </location>
</feature>
<dbReference type="STRING" id="1081102.A0A167VN43"/>
<dbReference type="InterPro" id="IPR000467">
    <property type="entry name" value="G_patch_dom"/>
</dbReference>
<dbReference type="SUPFAM" id="SSF54695">
    <property type="entry name" value="POZ domain"/>
    <property type="match status" value="1"/>
</dbReference>
<feature type="region of interest" description="Disordered" evidence="1">
    <location>
        <begin position="894"/>
        <end position="1085"/>
    </location>
</feature>
<evidence type="ECO:0000313" key="3">
    <source>
        <dbReference type="EMBL" id="OAA62807.1"/>
    </source>
</evidence>
<reference evidence="3 4" key="1">
    <citation type="journal article" date="2016" name="Genome Biol. Evol.">
        <title>Divergent and convergent evolution of fungal pathogenicity.</title>
        <authorList>
            <person name="Shang Y."/>
            <person name="Xiao G."/>
            <person name="Zheng P."/>
            <person name="Cen K."/>
            <person name="Zhan S."/>
            <person name="Wang C."/>
        </authorList>
    </citation>
    <scope>NUCLEOTIDE SEQUENCE [LARGE SCALE GENOMIC DNA]</scope>
    <source>
        <strain evidence="3 4">RCEF 264</strain>
    </source>
</reference>
<dbReference type="Pfam" id="PF01585">
    <property type="entry name" value="G-patch"/>
    <property type="match status" value="1"/>
</dbReference>
<comment type="caution">
    <text evidence="3">The sequence shown here is derived from an EMBL/GenBank/DDBJ whole genome shotgun (WGS) entry which is preliminary data.</text>
</comment>
<keyword evidence="4" id="KW-1185">Reference proteome</keyword>
<feature type="region of interest" description="Disordered" evidence="1">
    <location>
        <begin position="414"/>
        <end position="434"/>
    </location>
</feature>
<feature type="compositionally biased region" description="Low complexity" evidence="1">
    <location>
        <begin position="1002"/>
        <end position="1042"/>
    </location>
</feature>
<feature type="region of interest" description="Disordered" evidence="1">
    <location>
        <begin position="132"/>
        <end position="155"/>
    </location>
</feature>
<gene>
    <name evidence="3" type="ORF">SPI_04347</name>
</gene>
<dbReference type="GO" id="GO:0003723">
    <property type="term" value="F:RNA binding"/>
    <property type="evidence" value="ECO:0007669"/>
    <property type="project" value="TreeGrafter"/>
</dbReference>
<dbReference type="PANTHER" id="PTHR13384:SF19">
    <property type="entry name" value="G PATCH DOMAIN-CONTAINING PROTEIN 1"/>
    <property type="match status" value="1"/>
</dbReference>
<evidence type="ECO:0000259" key="2">
    <source>
        <dbReference type="PROSITE" id="PS50174"/>
    </source>
</evidence>
<feature type="compositionally biased region" description="Basic and acidic residues" evidence="1">
    <location>
        <begin position="894"/>
        <end position="903"/>
    </location>
</feature>
<accession>A0A167VN43</accession>
<dbReference type="InterPro" id="IPR011333">
    <property type="entry name" value="SKP1/BTB/POZ_sf"/>
</dbReference>
<feature type="compositionally biased region" description="Low complexity" evidence="1">
    <location>
        <begin position="604"/>
        <end position="626"/>
    </location>
</feature>
<organism evidence="3 4">
    <name type="scientific">Niveomyces insectorum RCEF 264</name>
    <dbReference type="NCBI Taxonomy" id="1081102"/>
    <lineage>
        <taxon>Eukaryota</taxon>
        <taxon>Fungi</taxon>
        <taxon>Dikarya</taxon>
        <taxon>Ascomycota</taxon>
        <taxon>Pezizomycotina</taxon>
        <taxon>Sordariomycetes</taxon>
        <taxon>Hypocreomycetidae</taxon>
        <taxon>Hypocreales</taxon>
        <taxon>Cordycipitaceae</taxon>
        <taxon>Niveomyces</taxon>
    </lineage>
</organism>
<dbReference type="Proteomes" id="UP000076874">
    <property type="component" value="Unassembled WGS sequence"/>
</dbReference>
<dbReference type="InterPro" id="IPR011666">
    <property type="entry name" value="DUF1604"/>
</dbReference>
<feature type="region of interest" description="Disordered" evidence="1">
    <location>
        <begin position="243"/>
        <end position="360"/>
    </location>
</feature>
<feature type="compositionally biased region" description="Basic and acidic residues" evidence="1">
    <location>
        <begin position="825"/>
        <end position="835"/>
    </location>
</feature>
<dbReference type="GO" id="GO:0005634">
    <property type="term" value="C:nucleus"/>
    <property type="evidence" value="ECO:0007669"/>
    <property type="project" value="TreeGrafter"/>
</dbReference>
<feature type="region of interest" description="Disordered" evidence="1">
    <location>
        <begin position="84"/>
        <end position="104"/>
    </location>
</feature>
<feature type="compositionally biased region" description="Basic and acidic residues" evidence="1">
    <location>
        <begin position="1044"/>
        <end position="1061"/>
    </location>
</feature>
<feature type="domain" description="G-patch" evidence="2">
    <location>
        <begin position="162"/>
        <end position="236"/>
    </location>
</feature>
<feature type="compositionally biased region" description="Basic and acidic residues" evidence="1">
    <location>
        <begin position="914"/>
        <end position="925"/>
    </location>
</feature>
<feature type="compositionally biased region" description="Gly residues" evidence="1">
    <location>
        <begin position="146"/>
        <end position="155"/>
    </location>
</feature>
<feature type="region of interest" description="Disordered" evidence="1">
    <location>
        <begin position="599"/>
        <end position="652"/>
    </location>
</feature>
<feature type="region of interest" description="Disordered" evidence="1">
    <location>
        <begin position="686"/>
        <end position="708"/>
    </location>
</feature>
<evidence type="ECO:0000256" key="1">
    <source>
        <dbReference type="SAM" id="MobiDB-lite"/>
    </source>
</evidence>
<feature type="compositionally biased region" description="Low complexity" evidence="1">
    <location>
        <begin position="697"/>
        <end position="708"/>
    </location>
</feature>
<feature type="compositionally biased region" description="Acidic residues" evidence="1">
    <location>
        <begin position="786"/>
        <end position="795"/>
    </location>
</feature>
<feature type="region of interest" description="Disordered" evidence="1">
    <location>
        <begin position="722"/>
        <end position="758"/>
    </location>
</feature>
<protein>
    <submittedName>
        <fullName evidence="3">G-patch domain containing protein</fullName>
    </submittedName>
</protein>
<feature type="compositionally biased region" description="Basic and acidic residues" evidence="1">
    <location>
        <begin position="135"/>
        <end position="145"/>
    </location>
</feature>
<feature type="compositionally biased region" description="Low complexity" evidence="1">
    <location>
        <begin position="961"/>
        <end position="989"/>
    </location>
</feature>
<sequence length="1397" mass="147884">MSKRSRALYEADLRAQQSPFVAFGTPLPPADPDVRDDGSYVPVWKQEVRDEKGRRRLHGAFTGGWSAGYYNTVGSKEGWTPAPFMSSRTNRHKDNPNAVVHRPEDYMDEEDLADAEEARRIQTSGAFAGLGLTEDELRSGARRGDGSGSGGGGLAGLFKVQGETMGTKLLKKMGWREGQGIGPKVRRAARLDVGSGTGGGRRPDHGKATYLFAPEDVAYVRLVKKTDRKGLGFAGEARLAALGRPSDEGRAGDDRDEDEDEDENGEGDGINSITRTLFGRPKLGATNTTGRKSGRTGGIGIGVLNDTGSDDEDDPYDMGPRISFNRTLGGDKKKKKAKQKSAAETTNAATSSSSTGLGLKPKLVFSGKLGRGSTSRVRLCYNGRPPLPGFVWGRVPDALTADVNAARKYPPPTIPPGWTSAKTPQPRAGVPPTSYLSTADAAKASQLDPRSRAAMLGESPLPGKSVFDFLSADARARIASATGRTDLPEARGEVPAEYALSADQKREQLLRAMPALDKATAVAAITRGARGGGPYQDDEAKRARYRAYLEYHAGLTGAQPPLPASTGGTGSKVSDDDWLRECHEFANCARIFRPMAGPMASRFTPSSSSAATGNPTGTAGTSNNDGTGAGNGNDPTRLVSRPAPKPQDPAEEAAKMGMYGPLTRSVQDFFPTRLLCKRLGVPPPAIVQPDTDGMDRTGVGSKSKGTTSGFGNATYGTYAPPPAPAGAAASAEAERWPAGGAAEGGLQKPDQPQAQASNDVVVQADRNEALEGKRANEAVFRAVFGDSDEDEDEDVCPPAITVSDPQSASSTTGPQPPPPPSLSRFADDSRLEQTRGGDGTAHNGGTVAVNCPVPTSAGGFAPGREDGLSRACTFTAVSADATLPRLAQEHAEAEVVDVARENIDDNEDDAAANDEGRRHAPDHRPALPQSPPRHPAGLEASNEHADAQTERAPNLPPQPEPELQQEIETQQQQQQEGQPQPQQQQQQQRLPPPPFSSLFESPAAPAYVPQPAAPSPFSSSSSLSSSSSASASASAPPLSALSRFQDETKRALPSDTKRSGESFRSTSGNNSKEDDAEPPPAYSEGSSPLLSFSYLMAAAGGASSIITQVQQGGPPITNLGSDVGVDETIAMDLRGTRFVLSRDELLTLPEFVLLSLFPNGLFPEGHMGGFGDSDAIQVDYDPASLQFMLDFFRGVAQSIPVDGGSTTASNASGVPDGGDIGAIDPLAGKDDYASKRAGIIVLREDLDFYAIPPRADMQPAEMLAVKRAAAQALLRQNGIFSGLKRSDEPGTTEAHLIEMLTAGGFDHDDAWGHRAGEPKKAVICSLALARLRSDIRGNEMSSNAVGMAQKLLLFWRKPARRCWWEGVHLDQVEGVEGPLKVWIRRVWTLEMSVIGLR</sequence>
<proteinExistence type="predicted"/>
<dbReference type="PANTHER" id="PTHR13384">
    <property type="entry name" value="G PATCH DOMAIN-CONTAINING PROTEIN 1"/>
    <property type="match status" value="1"/>
</dbReference>